<name>A0A553R7M2_9TELE</name>
<dbReference type="PANTHER" id="PTHR12274">
    <property type="entry name" value="GRANULIN"/>
    <property type="match status" value="1"/>
</dbReference>
<dbReference type="InterPro" id="IPR037277">
    <property type="entry name" value="Granulin_sf"/>
</dbReference>
<organism evidence="7 8">
    <name type="scientific">Danionella cerebrum</name>
    <dbReference type="NCBI Taxonomy" id="2873325"/>
    <lineage>
        <taxon>Eukaryota</taxon>
        <taxon>Metazoa</taxon>
        <taxon>Chordata</taxon>
        <taxon>Craniata</taxon>
        <taxon>Vertebrata</taxon>
        <taxon>Euteleostomi</taxon>
        <taxon>Actinopterygii</taxon>
        <taxon>Neopterygii</taxon>
        <taxon>Teleostei</taxon>
        <taxon>Ostariophysi</taxon>
        <taxon>Cypriniformes</taxon>
        <taxon>Danionidae</taxon>
        <taxon>Danioninae</taxon>
        <taxon>Danionella</taxon>
    </lineage>
</organism>
<dbReference type="EMBL" id="SRMA01025184">
    <property type="protein sequence ID" value="TRY98178.1"/>
    <property type="molecule type" value="Genomic_DNA"/>
</dbReference>
<dbReference type="SUPFAM" id="SSF57277">
    <property type="entry name" value="Granulin repeat"/>
    <property type="match status" value="5"/>
</dbReference>
<dbReference type="PANTHER" id="PTHR12274:SF3">
    <property type="entry name" value="PROGRANULIN"/>
    <property type="match status" value="1"/>
</dbReference>
<comment type="similarity">
    <text evidence="2">Belongs to the granulin family.</text>
</comment>
<dbReference type="EMBL" id="SRMA01025184">
    <property type="protein sequence ID" value="TRY98179.1"/>
    <property type="molecule type" value="Genomic_DNA"/>
</dbReference>
<keyword evidence="5" id="KW-0732">Signal</keyword>
<feature type="signal peptide" evidence="5">
    <location>
        <begin position="1"/>
        <end position="28"/>
    </location>
</feature>
<evidence type="ECO:0000256" key="3">
    <source>
        <dbReference type="ARBA" id="ARBA00022525"/>
    </source>
</evidence>
<dbReference type="Pfam" id="PF00396">
    <property type="entry name" value="Granulin"/>
    <property type="match status" value="7"/>
</dbReference>
<feature type="domain" description="Granulins" evidence="6">
    <location>
        <begin position="348"/>
        <end position="361"/>
    </location>
</feature>
<keyword evidence="8" id="KW-1185">Reference proteome</keyword>
<keyword evidence="3" id="KW-0964">Secreted</keyword>
<dbReference type="STRING" id="623744.A0A553R7M2"/>
<evidence type="ECO:0000313" key="8">
    <source>
        <dbReference type="Proteomes" id="UP000316079"/>
    </source>
</evidence>
<protein>
    <recommendedName>
        <fullName evidence="6">Granulins domain-containing protein</fullName>
    </recommendedName>
</protein>
<dbReference type="GO" id="GO:0005576">
    <property type="term" value="C:extracellular region"/>
    <property type="evidence" value="ECO:0007669"/>
    <property type="project" value="UniProtKB-SubCell"/>
</dbReference>
<dbReference type="Proteomes" id="UP000316079">
    <property type="component" value="Unassembled WGS sequence"/>
</dbReference>
<gene>
    <name evidence="7" type="ORF">DNTS_035004</name>
</gene>
<dbReference type="EMBL" id="SRMA01025184">
    <property type="protein sequence ID" value="TRY98180.1"/>
    <property type="molecule type" value="Genomic_DNA"/>
</dbReference>
<dbReference type="SMART" id="SM00277">
    <property type="entry name" value="GRAN"/>
    <property type="match status" value="7"/>
</dbReference>
<feature type="domain" description="Granulins" evidence="6">
    <location>
        <begin position="186"/>
        <end position="199"/>
    </location>
</feature>
<evidence type="ECO:0000313" key="7">
    <source>
        <dbReference type="EMBL" id="TRY98180.1"/>
    </source>
</evidence>
<comment type="caution">
    <text evidence="7">The sequence shown here is derived from an EMBL/GenBank/DDBJ whole genome shotgun (WGS) entry which is preliminary data.</text>
</comment>
<dbReference type="InterPro" id="IPR000118">
    <property type="entry name" value="Granulin"/>
</dbReference>
<evidence type="ECO:0000256" key="4">
    <source>
        <dbReference type="ARBA" id="ARBA00023157"/>
    </source>
</evidence>
<evidence type="ECO:0000256" key="2">
    <source>
        <dbReference type="ARBA" id="ARBA00010093"/>
    </source>
</evidence>
<sequence length="547" mass="58719">MVRSEVIALVCVCLNVSIALICPDGGMCEDGNTCCLSHSGYSCCPLPNAECCSDQLHCCYQGTLCDLEHSKCVNKTHLAVLCPDEVSECPDDTTCCQMPDGSWGCCPMKNAVCCDDRKHCCPNGTTCDLEHSMCVSSVFGPSALWRKFSAHRRTPAQEIKERLVNCNETVACAGGSTCCKTPAVCCEDHLHCCPEDTICNLSESSCDVPANPSLSVPWVVKLPTVTKGPSNVKCDDTSSCPGDSTCCKLSSGDWGCCPLPDAVCCKDHLHCCPHDTVCNLAAETCDSATGEDGVRVSVPLVKKTLAVVALPSHTENCEETSVCPTGTTCCKLSSGSWACCPMPQAVCCADQKHCCPQGYKCDLVQESCVRPGFAAMPWVRKQSARQRFDGPERRQMCDGQSSCPKDDTCCFISRLHQWGCCPLPKAVCCKDGEHCCPSGYTCNEQKSSCAKAHLEIPWVSKQAAQMSPERKMLKITANENVKCDSTTSCSSGATCCPLSSGDWSCCPLPKAVCCKDMKHCCPAGYKCDPKALVCTKSSSPTWWNNSL</sequence>
<comment type="subcellular location">
    <subcellularLocation>
        <location evidence="1">Secreted</location>
    </subcellularLocation>
</comment>
<dbReference type="AlphaFoldDB" id="A0A553R7M2"/>
<dbReference type="InterPro" id="IPR039036">
    <property type="entry name" value="Granulin_fam"/>
</dbReference>
<dbReference type="Gene3D" id="2.10.25.160">
    <property type="entry name" value="Granulin"/>
    <property type="match status" value="7"/>
</dbReference>
<reference evidence="7" key="2">
    <citation type="submission" date="2019-04" db="EMBL/GenBank/DDBJ databases">
        <authorList>
            <person name="Kadobianskyi M."/>
            <person name="Schulze L."/>
            <person name="Schuelke M."/>
            <person name="Judkewitz B."/>
        </authorList>
    </citation>
    <scope>NUCLEOTIDE SEQUENCE</scope>
    <source>
        <strain evidence="7">Bolton</strain>
        <tissue evidence="7">Whole-body</tissue>
    </source>
</reference>
<proteinExistence type="inferred from homology"/>
<feature type="domain" description="Granulins" evidence="6">
    <location>
        <begin position="429"/>
        <end position="442"/>
    </location>
</feature>
<dbReference type="OrthoDB" id="5854875at2759"/>
<keyword evidence="4" id="KW-1015">Disulfide bond</keyword>
<accession>A0A553R7M2</accession>
<dbReference type="PROSITE" id="PS00799">
    <property type="entry name" value="GRANULINS"/>
    <property type="match status" value="6"/>
</dbReference>
<evidence type="ECO:0000259" key="6">
    <source>
        <dbReference type="PROSITE" id="PS00799"/>
    </source>
</evidence>
<feature type="domain" description="Granulins" evidence="6">
    <location>
        <begin position="114"/>
        <end position="127"/>
    </location>
</feature>
<feature type="domain" description="Granulins" evidence="6">
    <location>
        <begin position="265"/>
        <end position="278"/>
    </location>
</feature>
<feature type="chain" id="PRO_5044617489" description="Granulins domain-containing protein" evidence="5">
    <location>
        <begin position="29"/>
        <end position="547"/>
    </location>
</feature>
<evidence type="ECO:0000256" key="1">
    <source>
        <dbReference type="ARBA" id="ARBA00004613"/>
    </source>
</evidence>
<dbReference type="FunFam" id="2.10.25.160:FF:000001">
    <property type="entry name" value="Granulin precursor"/>
    <property type="match status" value="3"/>
</dbReference>
<reference evidence="7 8" key="1">
    <citation type="journal article" date="2019" name="Sci. Data">
        <title>Hybrid genome assembly and annotation of Danionella translucida.</title>
        <authorList>
            <person name="Kadobianskyi M."/>
            <person name="Schulze L."/>
            <person name="Schuelke M."/>
            <person name="Judkewitz B."/>
        </authorList>
    </citation>
    <scope>NUCLEOTIDE SEQUENCE [LARGE SCALE GENOMIC DNA]</scope>
    <source>
        <strain evidence="7 8">Bolton</strain>
    </source>
</reference>
<feature type="domain" description="Granulins" evidence="6">
    <location>
        <begin position="514"/>
        <end position="527"/>
    </location>
</feature>
<evidence type="ECO:0000256" key="5">
    <source>
        <dbReference type="SAM" id="SignalP"/>
    </source>
</evidence>